<evidence type="ECO:0000313" key="3">
    <source>
        <dbReference type="Proteomes" id="UP001311232"/>
    </source>
</evidence>
<reference evidence="2 3" key="1">
    <citation type="submission" date="2021-06" db="EMBL/GenBank/DDBJ databases">
        <authorList>
            <person name="Palmer J.M."/>
        </authorList>
    </citation>
    <scope>NUCLEOTIDE SEQUENCE [LARGE SCALE GENOMIC DNA]</scope>
    <source>
        <strain evidence="2 3">MEX-2019</strain>
        <tissue evidence="2">Muscle</tissue>
    </source>
</reference>
<sequence length="215" mass="24398">MLRKRCPGRRSLKKRPKPTSGKENRLTRVVETASLLVTCLEHRVRLQGLERESSQASKRLQRAVSAPCPMVNRLGEVKERGKISLQRQLIPSLKRQAGKQELRQEALHPTCHRRQQQHESAATALPENISSKRQLDRIPLNLACQLETDNSSAGAGRTYEMYPLFPPLISICLHFWSFTFTNSKTSLLLPLSSPVCLPTHLPQTLHLDQNTRLQS</sequence>
<dbReference type="EMBL" id="JAHHUM010002665">
    <property type="protein sequence ID" value="KAK5601573.1"/>
    <property type="molecule type" value="Genomic_DNA"/>
</dbReference>
<dbReference type="AlphaFoldDB" id="A0AAV9QWM5"/>
<evidence type="ECO:0000313" key="2">
    <source>
        <dbReference type="EMBL" id="KAK5601573.1"/>
    </source>
</evidence>
<gene>
    <name evidence="2" type="ORF">CRENBAI_023949</name>
</gene>
<organism evidence="2 3">
    <name type="scientific">Crenichthys baileyi</name>
    <name type="common">White River springfish</name>
    <dbReference type="NCBI Taxonomy" id="28760"/>
    <lineage>
        <taxon>Eukaryota</taxon>
        <taxon>Metazoa</taxon>
        <taxon>Chordata</taxon>
        <taxon>Craniata</taxon>
        <taxon>Vertebrata</taxon>
        <taxon>Euteleostomi</taxon>
        <taxon>Actinopterygii</taxon>
        <taxon>Neopterygii</taxon>
        <taxon>Teleostei</taxon>
        <taxon>Neoteleostei</taxon>
        <taxon>Acanthomorphata</taxon>
        <taxon>Ovalentaria</taxon>
        <taxon>Atherinomorphae</taxon>
        <taxon>Cyprinodontiformes</taxon>
        <taxon>Goodeidae</taxon>
        <taxon>Crenichthys</taxon>
    </lineage>
</organism>
<keyword evidence="3" id="KW-1185">Reference proteome</keyword>
<feature type="compositionally biased region" description="Basic residues" evidence="1">
    <location>
        <begin position="1"/>
        <end position="17"/>
    </location>
</feature>
<protein>
    <submittedName>
        <fullName evidence="2">Uncharacterized protein</fullName>
    </submittedName>
</protein>
<feature type="region of interest" description="Disordered" evidence="1">
    <location>
        <begin position="1"/>
        <end position="24"/>
    </location>
</feature>
<proteinExistence type="predicted"/>
<accession>A0AAV9QWM5</accession>
<evidence type="ECO:0000256" key="1">
    <source>
        <dbReference type="SAM" id="MobiDB-lite"/>
    </source>
</evidence>
<name>A0AAV9QWM5_9TELE</name>
<comment type="caution">
    <text evidence="2">The sequence shown here is derived from an EMBL/GenBank/DDBJ whole genome shotgun (WGS) entry which is preliminary data.</text>
</comment>
<dbReference type="Proteomes" id="UP001311232">
    <property type="component" value="Unassembled WGS sequence"/>
</dbReference>